<keyword evidence="5" id="KW-0472">Membrane</keyword>
<keyword evidence="4" id="KW-0812">Transmembrane</keyword>
<keyword evidence="2" id="KW-0813">Transport</keyword>
<dbReference type="Pfam" id="PF13620">
    <property type="entry name" value="CarboxypepD_reg"/>
    <property type="match status" value="1"/>
</dbReference>
<dbReference type="InterPro" id="IPR057601">
    <property type="entry name" value="Oar-like_b-barrel"/>
</dbReference>
<evidence type="ECO:0000256" key="1">
    <source>
        <dbReference type="ARBA" id="ARBA00004571"/>
    </source>
</evidence>
<dbReference type="GO" id="GO:0009279">
    <property type="term" value="C:cell outer membrane"/>
    <property type="evidence" value="ECO:0007669"/>
    <property type="project" value="UniProtKB-SubCell"/>
</dbReference>
<evidence type="ECO:0000313" key="8">
    <source>
        <dbReference type="EMBL" id="SPE27811.1"/>
    </source>
</evidence>
<feature type="domain" description="TonB-dependent transporter Oar-like beta-barrel" evidence="7">
    <location>
        <begin position="248"/>
        <end position="1151"/>
    </location>
</feature>
<dbReference type="SUPFAM" id="SSF49464">
    <property type="entry name" value="Carboxypeptidase regulatory domain-like"/>
    <property type="match status" value="1"/>
</dbReference>
<organism evidence="8 9">
    <name type="scientific">Candidatus Sulfuritelmatomonas gaucii</name>
    <dbReference type="NCBI Taxonomy" id="2043161"/>
    <lineage>
        <taxon>Bacteria</taxon>
        <taxon>Pseudomonadati</taxon>
        <taxon>Acidobacteriota</taxon>
        <taxon>Terriglobia</taxon>
        <taxon>Terriglobales</taxon>
        <taxon>Acidobacteriaceae</taxon>
        <taxon>Candidatus Sulfuritelmatomonas</taxon>
    </lineage>
</organism>
<sequence length="1172" mass="125971">MMQRKRFGIFLGSLFLIVLGFSPTLWGQAVSATLVGTVTDNTGAVVSKATVTILENATGITHTDITNESGNYTFPNLTPGIYSVTITASTFKKAARAGVDVAVNTTTRVDITLQPGSASETITVTGAPPIMETDRADVSTNIEAETLSAMPVMVNQNFQTVLSLAPGVGPPIFEHSQFFNAASSIQTEVNGQPRVGNSYQIEGVDDDERTGLLQTMIPPEQSIAAVDIATSDYEPELGRAVGTVTNVILKSGTNQYHGQLTEFVQNNDMDARSYFNTSVGHLAYNYFGGTVGGPIKKDKLFFFGDFFRSPDHEADNYVITIPSPTWYTCNTSGYIDLSGALKKNGSGTITGGQVYDPGTGNSSGQNRTPYPNNQIPCNATAAANEGVTTFADPVAIKLMQLLKAPNNGNSSTWATSSVSNDYSSPNLSFQKNTNRYDAKIDWQITSKDHLSYRYEREDVTIFQAPMWGSAGGGPANGYFEGTGVQHVYSTGFNYDRAFSSTLLTEARFGVAHYGNSALPSDYGSNDATSIGIPGVNISQFSSGQVGVSLSDFNSNLIGYSASLPWVRGESNVDAVNHWTKIHGNHTFKWGMDVRRIHDSLLQDQTYSARGALTFSESQTSCNGCGLTTDNGNQMASLLLDVPSTVGRDLNTYFPRYRQWWIFAFGGDKWQLSPKLTLDLGLRWELYPPATPAQSAGFSNYNPTNNTLVLTGVGGNANNLGMKTVYKYFAPRVGIAYRVSQKTVVRAGFGISFTPFEDNTYAYNYPVRANNGYTSANAYTPAVLGVSTGACSSVQTYFTYECGFPAPIPVTIPSNGIIQVASGSNTLNAASEFYIPLNYHNPYVSSWNFTVQQDVGMGWNAQLSYVGNHGTRMGVGQNINLANALNLGSAGLPLNIAFGKTASVTEDFLGFSSNYDSLQAQLNRHFTGNLGVTTSFTWGKGLDYATGGDDDGGLLFWLDQRHSYGPDDFDHRFNFEESVNWVLPFGPNKRWLNRGPVASILGGWQLSGVVSAYSGLPFNVTANGLNSINTSGEQQMSNLTGNYSTPKGIGSGHNWFNTSAFSQPTGCTGAVGTSCPLVYGTSVGNVSRNAYRGPGYIQNNASLLKDFVLHENWVFNFRCDAFQLTNSPQFNSPSNSLNSGTFGQVTGTVGSGAGLVNAIGGGRALQLSGTLRF</sequence>
<evidence type="ECO:0000256" key="3">
    <source>
        <dbReference type="ARBA" id="ARBA00022452"/>
    </source>
</evidence>
<comment type="subcellular location">
    <subcellularLocation>
        <location evidence="1">Cell outer membrane</location>
        <topology evidence="1">Multi-pass membrane protein</topology>
    </subcellularLocation>
</comment>
<dbReference type="InterPro" id="IPR008969">
    <property type="entry name" value="CarboxyPept-like_regulatory"/>
</dbReference>
<dbReference type="AlphaFoldDB" id="A0A2N9LX79"/>
<name>A0A2N9LX79_9BACT</name>
<evidence type="ECO:0000259" key="7">
    <source>
        <dbReference type="Pfam" id="PF25183"/>
    </source>
</evidence>
<dbReference type="GO" id="GO:0015344">
    <property type="term" value="F:siderophore uptake transmembrane transporter activity"/>
    <property type="evidence" value="ECO:0007669"/>
    <property type="project" value="TreeGrafter"/>
</dbReference>
<gene>
    <name evidence="8" type="ORF">SBA5_600053</name>
</gene>
<keyword evidence="6" id="KW-0998">Cell outer membrane</keyword>
<dbReference type="Gene3D" id="2.40.170.20">
    <property type="entry name" value="TonB-dependent receptor, beta-barrel domain"/>
    <property type="match status" value="1"/>
</dbReference>
<evidence type="ECO:0000256" key="5">
    <source>
        <dbReference type="ARBA" id="ARBA00023136"/>
    </source>
</evidence>
<accession>A0A2N9LX79</accession>
<dbReference type="GO" id="GO:0044718">
    <property type="term" value="P:siderophore transmembrane transport"/>
    <property type="evidence" value="ECO:0007669"/>
    <property type="project" value="TreeGrafter"/>
</dbReference>
<reference evidence="9" key="1">
    <citation type="submission" date="2018-02" db="EMBL/GenBank/DDBJ databases">
        <authorList>
            <person name="Hausmann B."/>
        </authorList>
    </citation>
    <scope>NUCLEOTIDE SEQUENCE [LARGE SCALE GENOMIC DNA]</scope>
    <source>
        <strain evidence="9">Peat soil MAG SbA5</strain>
    </source>
</reference>
<evidence type="ECO:0000256" key="2">
    <source>
        <dbReference type="ARBA" id="ARBA00022448"/>
    </source>
</evidence>
<dbReference type="Gene3D" id="2.60.40.1120">
    <property type="entry name" value="Carboxypeptidase-like, regulatory domain"/>
    <property type="match status" value="1"/>
</dbReference>
<dbReference type="PANTHER" id="PTHR30069:SF46">
    <property type="entry name" value="OAR PROTEIN"/>
    <property type="match status" value="1"/>
</dbReference>
<dbReference type="InterPro" id="IPR036942">
    <property type="entry name" value="Beta-barrel_TonB_sf"/>
</dbReference>
<keyword evidence="3" id="KW-1134">Transmembrane beta strand</keyword>
<dbReference type="Pfam" id="PF25183">
    <property type="entry name" value="OMP_b-brl_4"/>
    <property type="match status" value="1"/>
</dbReference>
<dbReference type="InterPro" id="IPR039426">
    <property type="entry name" value="TonB-dep_rcpt-like"/>
</dbReference>
<dbReference type="PANTHER" id="PTHR30069">
    <property type="entry name" value="TONB-DEPENDENT OUTER MEMBRANE RECEPTOR"/>
    <property type="match status" value="1"/>
</dbReference>
<dbReference type="EMBL" id="OKRB01000120">
    <property type="protein sequence ID" value="SPE27811.1"/>
    <property type="molecule type" value="Genomic_DNA"/>
</dbReference>
<proteinExistence type="predicted"/>
<evidence type="ECO:0000313" key="9">
    <source>
        <dbReference type="Proteomes" id="UP000239735"/>
    </source>
</evidence>
<dbReference type="SUPFAM" id="SSF56935">
    <property type="entry name" value="Porins"/>
    <property type="match status" value="1"/>
</dbReference>
<evidence type="ECO:0000256" key="4">
    <source>
        <dbReference type="ARBA" id="ARBA00022692"/>
    </source>
</evidence>
<evidence type="ECO:0000256" key="6">
    <source>
        <dbReference type="ARBA" id="ARBA00023237"/>
    </source>
</evidence>
<protein>
    <submittedName>
        <fullName evidence="8">PEGA domain protein</fullName>
    </submittedName>
</protein>
<dbReference type="Proteomes" id="UP000239735">
    <property type="component" value="Unassembled WGS sequence"/>
</dbReference>